<protein>
    <submittedName>
        <fullName evidence="2">Uncharacterized protein</fullName>
    </submittedName>
</protein>
<organism evidence="2 3">
    <name type="scientific">Hypholoma sublateritium (strain FD-334 SS-4)</name>
    <dbReference type="NCBI Taxonomy" id="945553"/>
    <lineage>
        <taxon>Eukaryota</taxon>
        <taxon>Fungi</taxon>
        <taxon>Dikarya</taxon>
        <taxon>Basidiomycota</taxon>
        <taxon>Agaricomycotina</taxon>
        <taxon>Agaricomycetes</taxon>
        <taxon>Agaricomycetidae</taxon>
        <taxon>Agaricales</taxon>
        <taxon>Agaricineae</taxon>
        <taxon>Strophariaceae</taxon>
        <taxon>Hypholoma</taxon>
    </lineage>
</organism>
<evidence type="ECO:0000313" key="3">
    <source>
        <dbReference type="Proteomes" id="UP000054270"/>
    </source>
</evidence>
<feature type="compositionally biased region" description="Polar residues" evidence="1">
    <location>
        <begin position="112"/>
        <end position="127"/>
    </location>
</feature>
<feature type="compositionally biased region" description="Pro residues" evidence="1">
    <location>
        <begin position="83"/>
        <end position="92"/>
    </location>
</feature>
<dbReference type="AlphaFoldDB" id="A0A0D2N0M2"/>
<keyword evidence="3" id="KW-1185">Reference proteome</keyword>
<feature type="compositionally biased region" description="Low complexity" evidence="1">
    <location>
        <begin position="97"/>
        <end position="106"/>
    </location>
</feature>
<sequence length="127" mass="14140">MGSCRPQKKRLASALLSAKESYKKRKVLANNPGTQAQPIPPPTQIYAAEIEPIVVDPPLAETSDRPRRENRQMPMRYRVEPPVQLPNLPPPGAMDAVPSSSLVSSDPDQETRQLLKSSYNKFSPQKH</sequence>
<evidence type="ECO:0000256" key="1">
    <source>
        <dbReference type="SAM" id="MobiDB-lite"/>
    </source>
</evidence>
<proteinExistence type="predicted"/>
<feature type="region of interest" description="Disordered" evidence="1">
    <location>
        <begin position="55"/>
        <end position="127"/>
    </location>
</feature>
<dbReference type="EMBL" id="KN817963">
    <property type="protein sequence ID" value="KJA12719.1"/>
    <property type="molecule type" value="Genomic_DNA"/>
</dbReference>
<accession>A0A0D2N0M2</accession>
<dbReference type="Proteomes" id="UP000054270">
    <property type="component" value="Unassembled WGS sequence"/>
</dbReference>
<evidence type="ECO:0000313" key="2">
    <source>
        <dbReference type="EMBL" id="KJA12719.1"/>
    </source>
</evidence>
<reference evidence="3" key="1">
    <citation type="submission" date="2014-04" db="EMBL/GenBank/DDBJ databases">
        <title>Evolutionary Origins and Diversification of the Mycorrhizal Mutualists.</title>
        <authorList>
            <consortium name="DOE Joint Genome Institute"/>
            <consortium name="Mycorrhizal Genomics Consortium"/>
            <person name="Kohler A."/>
            <person name="Kuo A."/>
            <person name="Nagy L.G."/>
            <person name="Floudas D."/>
            <person name="Copeland A."/>
            <person name="Barry K.W."/>
            <person name="Cichocki N."/>
            <person name="Veneault-Fourrey C."/>
            <person name="LaButti K."/>
            <person name="Lindquist E.A."/>
            <person name="Lipzen A."/>
            <person name="Lundell T."/>
            <person name="Morin E."/>
            <person name="Murat C."/>
            <person name="Riley R."/>
            <person name="Ohm R."/>
            <person name="Sun H."/>
            <person name="Tunlid A."/>
            <person name="Henrissat B."/>
            <person name="Grigoriev I.V."/>
            <person name="Hibbett D.S."/>
            <person name="Martin F."/>
        </authorList>
    </citation>
    <scope>NUCLEOTIDE SEQUENCE [LARGE SCALE GENOMIC DNA]</scope>
    <source>
        <strain evidence="3">FD-334 SS-4</strain>
    </source>
</reference>
<feature type="compositionally biased region" description="Basic and acidic residues" evidence="1">
    <location>
        <begin position="62"/>
        <end position="71"/>
    </location>
</feature>
<name>A0A0D2N0M2_HYPSF</name>
<gene>
    <name evidence="2" type="ORF">HYPSUDRAFT_210195</name>
</gene>